<keyword evidence="1" id="KW-1133">Transmembrane helix</keyword>
<comment type="caution">
    <text evidence="2">The sequence shown here is derived from an EMBL/GenBank/DDBJ whole genome shotgun (WGS) entry which is preliminary data.</text>
</comment>
<dbReference type="EMBL" id="BSET01000001">
    <property type="protein sequence ID" value="GLK01456.1"/>
    <property type="molecule type" value="Genomic_DNA"/>
</dbReference>
<sequence length="326" mass="34182">MKPQDEPTLEAPAARRRWLLPGALAAVVTAVSLGIVALVYAHAPQAVAERYLGHIASGDATSAAALLAPSHPGVAGFRDDALLTDEVLQSAVERISDVSIARHPASDVDVANFDITFTLAGEKYDERLDLIAGPPLWGVIPTWQVRAPFSVAFLLEASGPAPVTIAGVPISAPARGDVAWVTMYPAVYRLGVDGDYYTTTSDTITVGIDNSPGTVDLRPTERLQQAVQEEVEAVLAGCMAQATMAPEGCPFQASADAAGVPVSWGMDAPPTVVLDETGTRFSFDDGWIRAVYTPAPASGETQEEAALWLSGTVSVRGSDVEVRFGA</sequence>
<dbReference type="AlphaFoldDB" id="A0A9W6HSS9"/>
<evidence type="ECO:0000313" key="2">
    <source>
        <dbReference type="EMBL" id="GLK01456.1"/>
    </source>
</evidence>
<organism evidence="2 3">
    <name type="scientific">Microbacterium keratanolyticum</name>
    <dbReference type="NCBI Taxonomy" id="67574"/>
    <lineage>
        <taxon>Bacteria</taxon>
        <taxon>Bacillati</taxon>
        <taxon>Actinomycetota</taxon>
        <taxon>Actinomycetes</taxon>
        <taxon>Micrococcales</taxon>
        <taxon>Microbacteriaceae</taxon>
        <taxon>Microbacterium</taxon>
    </lineage>
</organism>
<evidence type="ECO:0000313" key="3">
    <source>
        <dbReference type="Proteomes" id="UP001142325"/>
    </source>
</evidence>
<keyword evidence="3" id="KW-1185">Reference proteome</keyword>
<dbReference type="Proteomes" id="UP001142325">
    <property type="component" value="Unassembled WGS sequence"/>
</dbReference>
<accession>A0A9W6HSS9</accession>
<reference evidence="2" key="2">
    <citation type="submission" date="2023-01" db="EMBL/GenBank/DDBJ databases">
        <authorList>
            <person name="Sun Q."/>
            <person name="Evtushenko L."/>
        </authorList>
    </citation>
    <scope>NUCLEOTIDE SEQUENCE</scope>
    <source>
        <strain evidence="2">VKM Ac-1958</strain>
    </source>
</reference>
<reference evidence="2" key="1">
    <citation type="journal article" date="2014" name="Int. J. Syst. Evol. Microbiol.">
        <title>Complete genome sequence of Corynebacterium casei LMG S-19264T (=DSM 44701T), isolated from a smear-ripened cheese.</title>
        <authorList>
            <consortium name="US DOE Joint Genome Institute (JGI-PGF)"/>
            <person name="Walter F."/>
            <person name="Albersmeier A."/>
            <person name="Kalinowski J."/>
            <person name="Ruckert C."/>
        </authorList>
    </citation>
    <scope>NUCLEOTIDE SEQUENCE</scope>
    <source>
        <strain evidence="2">VKM Ac-1958</strain>
    </source>
</reference>
<keyword evidence="1" id="KW-0812">Transmembrane</keyword>
<gene>
    <name evidence="2" type="ORF">GCM10017596_11710</name>
</gene>
<feature type="transmembrane region" description="Helical" evidence="1">
    <location>
        <begin position="20"/>
        <end position="41"/>
    </location>
</feature>
<evidence type="ECO:0000256" key="1">
    <source>
        <dbReference type="SAM" id="Phobius"/>
    </source>
</evidence>
<dbReference type="RefSeq" id="WP_204939098.1">
    <property type="nucleotide sequence ID" value="NZ_BAAAUM010000001.1"/>
</dbReference>
<keyword evidence="1" id="KW-0472">Membrane</keyword>
<protein>
    <submittedName>
        <fullName evidence="2">Uncharacterized protein</fullName>
    </submittedName>
</protein>
<proteinExistence type="predicted"/>
<name>A0A9W6HSS9_9MICO</name>